<dbReference type="InterPro" id="IPR029063">
    <property type="entry name" value="SAM-dependent_MTases_sf"/>
</dbReference>
<dbReference type="Gene3D" id="3.40.50.150">
    <property type="entry name" value="Vaccinia Virus protein VP39"/>
    <property type="match status" value="1"/>
</dbReference>
<gene>
    <name evidence="1" type="ORF">V6N11_047239</name>
</gene>
<name>A0ABR1ZJE9_9ROSI</name>
<organism evidence="1 2">
    <name type="scientific">Hibiscus sabdariffa</name>
    <name type="common">roselle</name>
    <dbReference type="NCBI Taxonomy" id="183260"/>
    <lineage>
        <taxon>Eukaryota</taxon>
        <taxon>Viridiplantae</taxon>
        <taxon>Streptophyta</taxon>
        <taxon>Embryophyta</taxon>
        <taxon>Tracheophyta</taxon>
        <taxon>Spermatophyta</taxon>
        <taxon>Magnoliopsida</taxon>
        <taxon>eudicotyledons</taxon>
        <taxon>Gunneridae</taxon>
        <taxon>Pentapetalae</taxon>
        <taxon>rosids</taxon>
        <taxon>malvids</taxon>
        <taxon>Malvales</taxon>
        <taxon>Malvaceae</taxon>
        <taxon>Malvoideae</taxon>
        <taxon>Hibiscus</taxon>
    </lineage>
</organism>
<keyword evidence="2" id="KW-1185">Reference proteome</keyword>
<sequence length="101" mass="11442">MFGDLFKAFMIDYSKMFMEEMLKCYQGFDGLNLLVDIIENSPSYSGIEHVAGNMFKRVPKGDATFMKGKTLLNDTTVSTIHDYAHELYLAGQTGVEARRET</sequence>
<reference evidence="1 2" key="1">
    <citation type="journal article" date="2024" name="G3 (Bethesda)">
        <title>Genome assembly of Hibiscus sabdariffa L. provides insights into metabolisms of medicinal natural products.</title>
        <authorList>
            <person name="Kim T."/>
        </authorList>
    </citation>
    <scope>NUCLEOTIDE SEQUENCE [LARGE SCALE GENOMIC DNA]</scope>
    <source>
        <strain evidence="1">TK-2024</strain>
        <tissue evidence="1">Old leaves</tissue>
    </source>
</reference>
<comment type="caution">
    <text evidence="1">The sequence shown here is derived from an EMBL/GenBank/DDBJ whole genome shotgun (WGS) entry which is preliminary data.</text>
</comment>
<proteinExistence type="predicted"/>
<dbReference type="EMBL" id="JBBPBN010001004">
    <property type="protein sequence ID" value="KAK8480634.1"/>
    <property type="molecule type" value="Genomic_DNA"/>
</dbReference>
<evidence type="ECO:0000313" key="1">
    <source>
        <dbReference type="EMBL" id="KAK8480634.1"/>
    </source>
</evidence>
<dbReference type="Proteomes" id="UP001396334">
    <property type="component" value="Unassembled WGS sequence"/>
</dbReference>
<evidence type="ECO:0000313" key="2">
    <source>
        <dbReference type="Proteomes" id="UP001396334"/>
    </source>
</evidence>
<protein>
    <submittedName>
        <fullName evidence="1">Uncharacterized protein</fullName>
    </submittedName>
</protein>
<accession>A0ABR1ZJE9</accession>